<evidence type="ECO:0000313" key="2">
    <source>
        <dbReference type="EMBL" id="GAI92510.1"/>
    </source>
</evidence>
<dbReference type="AlphaFoldDB" id="X1TY91"/>
<keyword evidence="1" id="KW-1133">Transmembrane helix</keyword>
<comment type="caution">
    <text evidence="2">The sequence shown here is derived from an EMBL/GenBank/DDBJ whole genome shotgun (WGS) entry which is preliminary data.</text>
</comment>
<sequence>DDNVFTIIIHLLNWFSMLAFLSGVVLLIIFSIQNLLITKGKPDVNKIEPFAYIPTTTEQYQALGEVIAKAFSIGKELKVRG</sequence>
<name>X1TY91_9ZZZZ</name>
<evidence type="ECO:0000256" key="1">
    <source>
        <dbReference type="SAM" id="Phobius"/>
    </source>
</evidence>
<proteinExistence type="predicted"/>
<keyword evidence="1" id="KW-0812">Transmembrane</keyword>
<feature type="non-terminal residue" evidence="2">
    <location>
        <position position="1"/>
    </location>
</feature>
<dbReference type="EMBL" id="BARW01021833">
    <property type="protein sequence ID" value="GAI92510.1"/>
    <property type="molecule type" value="Genomic_DNA"/>
</dbReference>
<protein>
    <submittedName>
        <fullName evidence="2">Uncharacterized protein</fullName>
    </submittedName>
</protein>
<keyword evidence="1" id="KW-0472">Membrane</keyword>
<gene>
    <name evidence="2" type="ORF">S12H4_36600</name>
</gene>
<organism evidence="2">
    <name type="scientific">marine sediment metagenome</name>
    <dbReference type="NCBI Taxonomy" id="412755"/>
    <lineage>
        <taxon>unclassified sequences</taxon>
        <taxon>metagenomes</taxon>
        <taxon>ecological metagenomes</taxon>
    </lineage>
</organism>
<accession>X1TY91</accession>
<reference evidence="2" key="1">
    <citation type="journal article" date="2014" name="Front. Microbiol.">
        <title>High frequency of phylogenetically diverse reductive dehalogenase-homologous genes in deep subseafloor sedimentary metagenomes.</title>
        <authorList>
            <person name="Kawai M."/>
            <person name="Futagami T."/>
            <person name="Toyoda A."/>
            <person name="Takaki Y."/>
            <person name="Nishi S."/>
            <person name="Hori S."/>
            <person name="Arai W."/>
            <person name="Tsubouchi T."/>
            <person name="Morono Y."/>
            <person name="Uchiyama I."/>
            <person name="Ito T."/>
            <person name="Fujiyama A."/>
            <person name="Inagaki F."/>
            <person name="Takami H."/>
        </authorList>
    </citation>
    <scope>NUCLEOTIDE SEQUENCE</scope>
    <source>
        <strain evidence="2">Expedition CK06-06</strain>
    </source>
</reference>
<feature type="transmembrane region" description="Helical" evidence="1">
    <location>
        <begin position="12"/>
        <end position="32"/>
    </location>
</feature>